<organism evidence="1">
    <name type="scientific">bioreactor metagenome</name>
    <dbReference type="NCBI Taxonomy" id="1076179"/>
    <lineage>
        <taxon>unclassified sequences</taxon>
        <taxon>metagenomes</taxon>
        <taxon>ecological metagenomes</taxon>
    </lineage>
</organism>
<accession>A0A645CQV6</accession>
<proteinExistence type="predicted"/>
<sequence length="63" mass="7061">MQLNMEMKHAKYLQRNNPFSITRGSTVIVKRAVLLTQLHCYPTFPKNSSVANQESLSITVAGP</sequence>
<comment type="caution">
    <text evidence="1">The sequence shown here is derived from an EMBL/GenBank/DDBJ whole genome shotgun (WGS) entry which is preliminary data.</text>
</comment>
<reference evidence="1" key="1">
    <citation type="submission" date="2019-08" db="EMBL/GenBank/DDBJ databases">
        <authorList>
            <person name="Kucharzyk K."/>
            <person name="Murdoch R.W."/>
            <person name="Higgins S."/>
            <person name="Loffler F."/>
        </authorList>
    </citation>
    <scope>NUCLEOTIDE SEQUENCE</scope>
</reference>
<evidence type="ECO:0000313" key="1">
    <source>
        <dbReference type="EMBL" id="MPM79480.1"/>
    </source>
</evidence>
<gene>
    <name evidence="1" type="ORF">SDC9_126517</name>
</gene>
<protein>
    <submittedName>
        <fullName evidence="1">Uncharacterized protein</fullName>
    </submittedName>
</protein>
<name>A0A645CQV6_9ZZZZ</name>
<dbReference type="EMBL" id="VSSQ01029372">
    <property type="protein sequence ID" value="MPM79480.1"/>
    <property type="molecule type" value="Genomic_DNA"/>
</dbReference>
<dbReference type="AlphaFoldDB" id="A0A645CQV6"/>